<sequence>MRWFSVCMPFLLLASPLASQDAQNGEVIFKKCSACHAVGDGAKNKTGPVLTGVVGRAAGSVDGYKYGSGMQQAGANGLIWDEAHLTAYLEDPRAFLRAYLDDPKAKAKMTFKLKDSQDRRDVVAYLAGFSTHEDARVCIMNKAEITYFFVAESAAGERLTQRLAQGDVLCATGGAAGARAVVSVFQDESHLEGCSRLTPMGQTETLVRYVDFDRCEWGSHNS</sequence>
<dbReference type="InterPro" id="IPR036909">
    <property type="entry name" value="Cyt_c-like_dom_sf"/>
</dbReference>
<evidence type="ECO:0000256" key="4">
    <source>
        <dbReference type="ARBA" id="ARBA00022982"/>
    </source>
</evidence>
<dbReference type="InterPro" id="IPR009056">
    <property type="entry name" value="Cyt_c-like_dom"/>
</dbReference>
<dbReference type="PRINTS" id="PR00604">
    <property type="entry name" value="CYTCHRMECIAB"/>
</dbReference>
<dbReference type="PANTHER" id="PTHR11961">
    <property type="entry name" value="CYTOCHROME C"/>
    <property type="match status" value="1"/>
</dbReference>
<dbReference type="AlphaFoldDB" id="A0A1M5IQG8"/>
<keyword evidence="10" id="KW-1185">Reference proteome</keyword>
<dbReference type="GO" id="GO:0046872">
    <property type="term" value="F:metal ion binding"/>
    <property type="evidence" value="ECO:0007669"/>
    <property type="project" value="UniProtKB-KW"/>
</dbReference>
<dbReference type="Gene3D" id="1.10.760.10">
    <property type="entry name" value="Cytochrome c-like domain"/>
    <property type="match status" value="1"/>
</dbReference>
<feature type="chain" id="PRO_5013177798" evidence="7">
    <location>
        <begin position="21"/>
        <end position="222"/>
    </location>
</feature>
<evidence type="ECO:0000256" key="5">
    <source>
        <dbReference type="ARBA" id="ARBA00023004"/>
    </source>
</evidence>
<dbReference type="PROSITE" id="PS51007">
    <property type="entry name" value="CYTC"/>
    <property type="match status" value="1"/>
</dbReference>
<accession>A0A1M5IQG8</accession>
<keyword evidence="1" id="KW-0813">Transport</keyword>
<dbReference type="STRING" id="870908.SAMN04488044_0414"/>
<evidence type="ECO:0000256" key="6">
    <source>
        <dbReference type="PROSITE-ProRule" id="PRU00433"/>
    </source>
</evidence>
<dbReference type="EMBL" id="FQWM01000001">
    <property type="protein sequence ID" value="SHG30552.1"/>
    <property type="molecule type" value="Genomic_DNA"/>
</dbReference>
<gene>
    <name evidence="9" type="ORF">SAMN04488044_0414</name>
</gene>
<evidence type="ECO:0000256" key="1">
    <source>
        <dbReference type="ARBA" id="ARBA00022448"/>
    </source>
</evidence>
<evidence type="ECO:0000256" key="7">
    <source>
        <dbReference type="SAM" id="SignalP"/>
    </source>
</evidence>
<keyword evidence="3 6" id="KW-0479">Metal-binding</keyword>
<name>A0A1M5IQG8_9RHOB</name>
<dbReference type="Proteomes" id="UP000184211">
    <property type="component" value="Unassembled WGS sequence"/>
</dbReference>
<organism evidence="9 10">
    <name type="scientific">Cognatishimia maritima</name>
    <dbReference type="NCBI Taxonomy" id="870908"/>
    <lineage>
        <taxon>Bacteria</taxon>
        <taxon>Pseudomonadati</taxon>
        <taxon>Pseudomonadota</taxon>
        <taxon>Alphaproteobacteria</taxon>
        <taxon>Rhodobacterales</taxon>
        <taxon>Paracoccaceae</taxon>
        <taxon>Cognatishimia</taxon>
    </lineage>
</organism>
<feature type="signal peptide" evidence="7">
    <location>
        <begin position="1"/>
        <end position="20"/>
    </location>
</feature>
<evidence type="ECO:0000256" key="3">
    <source>
        <dbReference type="ARBA" id="ARBA00022723"/>
    </source>
</evidence>
<proteinExistence type="predicted"/>
<evidence type="ECO:0000313" key="10">
    <source>
        <dbReference type="Proteomes" id="UP000184211"/>
    </source>
</evidence>
<keyword evidence="5 6" id="KW-0408">Iron</keyword>
<dbReference type="GO" id="GO:0020037">
    <property type="term" value="F:heme binding"/>
    <property type="evidence" value="ECO:0007669"/>
    <property type="project" value="InterPro"/>
</dbReference>
<dbReference type="RefSeq" id="WP_084604633.1">
    <property type="nucleotide sequence ID" value="NZ_FQWM01000001.1"/>
</dbReference>
<dbReference type="OrthoDB" id="9805828at2"/>
<dbReference type="Pfam" id="PF00034">
    <property type="entry name" value="Cytochrom_C"/>
    <property type="match status" value="1"/>
</dbReference>
<evidence type="ECO:0000256" key="2">
    <source>
        <dbReference type="ARBA" id="ARBA00022617"/>
    </source>
</evidence>
<keyword evidence="4" id="KW-0249">Electron transport</keyword>
<dbReference type="SUPFAM" id="SSF46626">
    <property type="entry name" value="Cytochrome c"/>
    <property type="match status" value="1"/>
</dbReference>
<protein>
    <submittedName>
        <fullName evidence="9">Cytochrome c2</fullName>
    </submittedName>
</protein>
<feature type="domain" description="Cytochrome c" evidence="8">
    <location>
        <begin position="20"/>
        <end position="130"/>
    </location>
</feature>
<keyword evidence="2 6" id="KW-0349">Heme</keyword>
<keyword evidence="7" id="KW-0732">Signal</keyword>
<dbReference type="GO" id="GO:0009055">
    <property type="term" value="F:electron transfer activity"/>
    <property type="evidence" value="ECO:0007669"/>
    <property type="project" value="InterPro"/>
</dbReference>
<reference evidence="10" key="1">
    <citation type="submission" date="2016-11" db="EMBL/GenBank/DDBJ databases">
        <authorList>
            <person name="Varghese N."/>
            <person name="Submissions S."/>
        </authorList>
    </citation>
    <scope>NUCLEOTIDE SEQUENCE [LARGE SCALE GENOMIC DNA]</scope>
    <source>
        <strain evidence="10">DSM 28223</strain>
    </source>
</reference>
<dbReference type="InterPro" id="IPR002327">
    <property type="entry name" value="Cyt_c_1A/1B"/>
</dbReference>
<evidence type="ECO:0000313" key="9">
    <source>
        <dbReference type="EMBL" id="SHG30552.1"/>
    </source>
</evidence>
<evidence type="ECO:0000259" key="8">
    <source>
        <dbReference type="PROSITE" id="PS51007"/>
    </source>
</evidence>